<dbReference type="Gene3D" id="3.90.550.10">
    <property type="entry name" value="Spore Coat Polysaccharide Biosynthesis Protein SpsA, Chain A"/>
    <property type="match status" value="1"/>
</dbReference>
<evidence type="ECO:0000256" key="2">
    <source>
        <dbReference type="ARBA" id="ARBA00022676"/>
    </source>
</evidence>
<dbReference type="Proteomes" id="UP000820977">
    <property type="component" value="Unassembled WGS sequence"/>
</dbReference>
<evidence type="ECO:0000313" key="10">
    <source>
        <dbReference type="Proteomes" id="UP000820977"/>
    </source>
</evidence>
<reference evidence="9 10" key="1">
    <citation type="submission" date="2020-05" db="EMBL/GenBank/DDBJ databases">
        <title>Distinct polysaccharide utilization as determinants for interspecies competition between intestinal Prevotella spp.</title>
        <authorList>
            <person name="Galvez E.J.C."/>
            <person name="Iljazovic A."/>
            <person name="Strowig T."/>
        </authorList>
    </citation>
    <scope>NUCLEOTIDE SEQUENCE [LARGE SCALE GENOMIC DNA]</scope>
    <source>
        <strain evidence="9 10">PCHR</strain>
    </source>
</reference>
<proteinExistence type="predicted"/>
<evidence type="ECO:0000256" key="4">
    <source>
        <dbReference type="ARBA" id="ARBA00022692"/>
    </source>
</evidence>
<dbReference type="InterPro" id="IPR050256">
    <property type="entry name" value="Glycosyltransferase_2"/>
</dbReference>
<dbReference type="SUPFAM" id="SSF53448">
    <property type="entry name" value="Nucleotide-diphospho-sugar transferases"/>
    <property type="match status" value="1"/>
</dbReference>
<evidence type="ECO:0000256" key="7">
    <source>
        <dbReference type="ARBA" id="ARBA00023136"/>
    </source>
</evidence>
<keyword evidence="1" id="KW-1003">Cell membrane</keyword>
<keyword evidence="3" id="KW-0808">Transferase</keyword>
<dbReference type="PANTHER" id="PTHR48090">
    <property type="entry name" value="UNDECAPRENYL-PHOSPHATE 4-DEOXY-4-FORMAMIDO-L-ARABINOSE TRANSFERASE-RELATED"/>
    <property type="match status" value="1"/>
</dbReference>
<keyword evidence="4" id="KW-0812">Transmembrane</keyword>
<evidence type="ECO:0000256" key="5">
    <source>
        <dbReference type="ARBA" id="ARBA00022985"/>
    </source>
</evidence>
<dbReference type="InterPro" id="IPR029044">
    <property type="entry name" value="Nucleotide-diphossugar_trans"/>
</dbReference>
<dbReference type="PANTHER" id="PTHR48090:SF3">
    <property type="entry name" value="UNDECAPRENYL-PHOSPHATE 4-DEOXY-4-FORMAMIDO-L-ARABINOSE TRANSFERASE"/>
    <property type="match status" value="1"/>
</dbReference>
<dbReference type="RefSeq" id="WP_172344361.1">
    <property type="nucleotide sequence ID" value="NZ_CATJFF010000124.1"/>
</dbReference>
<evidence type="ECO:0000259" key="8">
    <source>
        <dbReference type="Pfam" id="PF00535"/>
    </source>
</evidence>
<keyword evidence="7" id="KW-0472">Membrane</keyword>
<keyword evidence="2" id="KW-0328">Glycosyltransferase</keyword>
<dbReference type="CDD" id="cd04179">
    <property type="entry name" value="DPM_DPG-synthase_like"/>
    <property type="match status" value="1"/>
</dbReference>
<evidence type="ECO:0000256" key="3">
    <source>
        <dbReference type="ARBA" id="ARBA00022679"/>
    </source>
</evidence>
<dbReference type="Pfam" id="PF00535">
    <property type="entry name" value="Glycos_transf_2"/>
    <property type="match status" value="1"/>
</dbReference>
<evidence type="ECO:0000313" key="9">
    <source>
        <dbReference type="EMBL" id="NPE24875.1"/>
    </source>
</evidence>
<protein>
    <submittedName>
        <fullName evidence="9">Glycosyltransferase family 2 protein</fullName>
    </submittedName>
</protein>
<gene>
    <name evidence="9" type="ORF">HPS54_04980</name>
</gene>
<keyword evidence="6" id="KW-1133">Transmembrane helix</keyword>
<dbReference type="EMBL" id="JABKKJ010000005">
    <property type="protein sequence ID" value="NPE24875.1"/>
    <property type="molecule type" value="Genomic_DNA"/>
</dbReference>
<name>A0ABX2B4I8_9BACT</name>
<comment type="caution">
    <text evidence="9">The sequence shown here is derived from an EMBL/GenBank/DDBJ whole genome shotgun (WGS) entry which is preliminary data.</text>
</comment>
<sequence length="242" mass="28406">MNKTKNYDLTIIIPMYNEYENMERLEKKLTGYINKARMKTCVLLVNDGSTDGSLGRIKDICERNTDFFYISYDSNRGLSTALNAGIDNTESRYLGYMDADMQTDAEDFDLLLQHIGSNQIVTGIRARRKDTGFKRMQSKIANSFRRRMTGDTATDTGCPLKVMWTEYARRIQFFDGMHRFLPALFSLEGANFKEVPVRHYPRTAGKSKYHLWNRLRKPFADCIAFRWMKNRYIRYEINEKEL</sequence>
<organism evidence="9 10">
    <name type="scientific">Xylanibacter caecicola</name>
    <dbReference type="NCBI Taxonomy" id="2736294"/>
    <lineage>
        <taxon>Bacteria</taxon>
        <taxon>Pseudomonadati</taxon>
        <taxon>Bacteroidota</taxon>
        <taxon>Bacteroidia</taxon>
        <taxon>Bacteroidales</taxon>
        <taxon>Prevotellaceae</taxon>
        <taxon>Xylanibacter</taxon>
    </lineage>
</organism>
<evidence type="ECO:0000256" key="1">
    <source>
        <dbReference type="ARBA" id="ARBA00022475"/>
    </source>
</evidence>
<feature type="domain" description="Glycosyltransferase 2-like" evidence="8">
    <location>
        <begin position="10"/>
        <end position="164"/>
    </location>
</feature>
<evidence type="ECO:0000256" key="6">
    <source>
        <dbReference type="ARBA" id="ARBA00022989"/>
    </source>
</evidence>
<accession>A0ABX2B4I8</accession>
<keyword evidence="5" id="KW-0448">Lipopolysaccharide biosynthesis</keyword>
<keyword evidence="10" id="KW-1185">Reference proteome</keyword>
<dbReference type="InterPro" id="IPR001173">
    <property type="entry name" value="Glyco_trans_2-like"/>
</dbReference>